<dbReference type="AlphaFoldDB" id="A0A6H1Z7F6"/>
<protein>
    <submittedName>
        <fullName evidence="1">Uncharacterized protein</fullName>
    </submittedName>
</protein>
<name>A0A6H1Z7F6_9ZZZZ</name>
<reference evidence="1" key="1">
    <citation type="submission" date="2020-03" db="EMBL/GenBank/DDBJ databases">
        <title>The deep terrestrial virosphere.</title>
        <authorList>
            <person name="Holmfeldt K."/>
            <person name="Nilsson E."/>
            <person name="Simone D."/>
            <person name="Lopez-Fernandez M."/>
            <person name="Wu X."/>
            <person name="de Brujin I."/>
            <person name="Lundin D."/>
            <person name="Andersson A."/>
            <person name="Bertilsson S."/>
            <person name="Dopson M."/>
        </authorList>
    </citation>
    <scope>NUCLEOTIDE SEQUENCE</scope>
    <source>
        <strain evidence="1">MM171A00097</strain>
        <strain evidence="2">MM171B00933</strain>
    </source>
</reference>
<gene>
    <name evidence="1" type="ORF">MM171A00097_0039</name>
    <name evidence="2" type="ORF">MM171B00933_0012</name>
</gene>
<dbReference type="EMBL" id="MT143710">
    <property type="protein sequence ID" value="QJA43392.1"/>
    <property type="molecule type" value="Genomic_DNA"/>
</dbReference>
<evidence type="ECO:0000313" key="1">
    <source>
        <dbReference type="EMBL" id="QJA43392.1"/>
    </source>
</evidence>
<dbReference type="EMBL" id="MT143821">
    <property type="protein sequence ID" value="QJB03028.1"/>
    <property type="molecule type" value="Genomic_DNA"/>
</dbReference>
<proteinExistence type="predicted"/>
<sequence length="202" mass="24253">MNRGFIKGTRAPFSYGLNRVWSFEYEAIIECIRKRPWLAHIKRMEQSYFRTVALEEYQSNPWYTCGEAAPLLGLVDHNAVQRYIKRGWLRADRKPGAGGLGQYVIRQRDIDVFLLDDPRPGNRSWWMKAVRKQTLRRERQRQYRLRRKMPAVDWRGRGTKVKHCPVGRESCHQQCPARKESRCCFRSRTGTELRWLRLRERR</sequence>
<organism evidence="1">
    <name type="scientific">viral metagenome</name>
    <dbReference type="NCBI Taxonomy" id="1070528"/>
    <lineage>
        <taxon>unclassified sequences</taxon>
        <taxon>metagenomes</taxon>
        <taxon>organismal metagenomes</taxon>
    </lineage>
</organism>
<accession>A0A6H1Z7F6</accession>
<evidence type="ECO:0000313" key="2">
    <source>
        <dbReference type="EMBL" id="QJB03028.1"/>
    </source>
</evidence>